<sequence>MNAEIKYDYIRIDADIKNIKQLKSKLPIAEGKLTSYEWDYLYTGYSKGDTIDALIDLYTQTCKRMIAIDQLLDNILILLKQAKSMENIENELAKGFTNK</sequence>
<proteinExistence type="predicted"/>
<accession>A0A9D1UH67</accession>
<dbReference type="AlphaFoldDB" id="A0A9D1UH67"/>
<organism evidence="1 2">
    <name type="scientific">Candidatus Eubacterium faecipullorum</name>
    <dbReference type="NCBI Taxonomy" id="2838571"/>
    <lineage>
        <taxon>Bacteria</taxon>
        <taxon>Bacillati</taxon>
        <taxon>Bacillota</taxon>
        <taxon>Clostridia</taxon>
        <taxon>Eubacteriales</taxon>
        <taxon>Eubacteriaceae</taxon>
        <taxon>Eubacterium</taxon>
    </lineage>
</organism>
<evidence type="ECO:0000313" key="2">
    <source>
        <dbReference type="Proteomes" id="UP000824205"/>
    </source>
</evidence>
<dbReference type="EMBL" id="DXGE01000031">
    <property type="protein sequence ID" value="HIW86265.1"/>
    <property type="molecule type" value="Genomic_DNA"/>
</dbReference>
<reference evidence="1" key="1">
    <citation type="journal article" date="2021" name="PeerJ">
        <title>Extensive microbial diversity within the chicken gut microbiome revealed by metagenomics and culture.</title>
        <authorList>
            <person name="Gilroy R."/>
            <person name="Ravi A."/>
            <person name="Getino M."/>
            <person name="Pursley I."/>
            <person name="Horton D.L."/>
            <person name="Alikhan N.F."/>
            <person name="Baker D."/>
            <person name="Gharbi K."/>
            <person name="Hall N."/>
            <person name="Watson M."/>
            <person name="Adriaenssens E.M."/>
            <person name="Foster-Nyarko E."/>
            <person name="Jarju S."/>
            <person name="Secka A."/>
            <person name="Antonio M."/>
            <person name="Oren A."/>
            <person name="Chaudhuri R.R."/>
            <person name="La Ragione R."/>
            <person name="Hildebrand F."/>
            <person name="Pallen M.J."/>
        </authorList>
    </citation>
    <scope>NUCLEOTIDE SEQUENCE</scope>
    <source>
        <strain evidence="1">421</strain>
    </source>
</reference>
<evidence type="ECO:0000313" key="1">
    <source>
        <dbReference type="EMBL" id="HIW86265.1"/>
    </source>
</evidence>
<comment type="caution">
    <text evidence="1">The sequence shown here is derived from an EMBL/GenBank/DDBJ whole genome shotgun (WGS) entry which is preliminary data.</text>
</comment>
<dbReference type="Proteomes" id="UP000824205">
    <property type="component" value="Unassembled WGS sequence"/>
</dbReference>
<gene>
    <name evidence="1" type="ORF">IAA48_07200</name>
</gene>
<protein>
    <submittedName>
        <fullName evidence="1">Uncharacterized protein</fullName>
    </submittedName>
</protein>
<name>A0A9D1UH67_9FIRM</name>
<reference evidence="1" key="2">
    <citation type="submission" date="2021-04" db="EMBL/GenBank/DDBJ databases">
        <authorList>
            <person name="Gilroy R."/>
        </authorList>
    </citation>
    <scope>NUCLEOTIDE SEQUENCE</scope>
    <source>
        <strain evidence="1">421</strain>
    </source>
</reference>